<evidence type="ECO:0000313" key="2">
    <source>
        <dbReference type="EMBL" id="VEL14026.1"/>
    </source>
</evidence>
<dbReference type="Proteomes" id="UP000784294">
    <property type="component" value="Unassembled WGS sequence"/>
</dbReference>
<evidence type="ECO:0000313" key="3">
    <source>
        <dbReference type="Proteomes" id="UP000784294"/>
    </source>
</evidence>
<proteinExistence type="predicted"/>
<accession>A0A3S5FCQ3</accession>
<dbReference type="EMBL" id="CAAALY010019761">
    <property type="protein sequence ID" value="VEL14026.1"/>
    <property type="molecule type" value="Genomic_DNA"/>
</dbReference>
<reference evidence="2" key="1">
    <citation type="submission" date="2018-11" db="EMBL/GenBank/DDBJ databases">
        <authorList>
            <consortium name="Pathogen Informatics"/>
        </authorList>
    </citation>
    <scope>NUCLEOTIDE SEQUENCE</scope>
</reference>
<dbReference type="AlphaFoldDB" id="A0A3S5FCQ3"/>
<protein>
    <submittedName>
        <fullName evidence="2">Uncharacterized protein</fullName>
    </submittedName>
</protein>
<evidence type="ECO:0000256" key="1">
    <source>
        <dbReference type="SAM" id="MobiDB-lite"/>
    </source>
</evidence>
<feature type="compositionally biased region" description="Polar residues" evidence="1">
    <location>
        <begin position="22"/>
        <end position="48"/>
    </location>
</feature>
<name>A0A3S5FCQ3_9PLAT</name>
<sequence>MLCNVCGQFVLSANRLQDHSPPGSQRKWTLSSTVTSDDSGAVLSQSGMSGDGPITSETPLPYYSQYSLAYSCRQCGNQAYHFVKPFETSFIFVDH</sequence>
<comment type="caution">
    <text evidence="2">The sequence shown here is derived from an EMBL/GenBank/DDBJ whole genome shotgun (WGS) entry which is preliminary data.</text>
</comment>
<organism evidence="2 3">
    <name type="scientific">Protopolystoma xenopodis</name>
    <dbReference type="NCBI Taxonomy" id="117903"/>
    <lineage>
        <taxon>Eukaryota</taxon>
        <taxon>Metazoa</taxon>
        <taxon>Spiralia</taxon>
        <taxon>Lophotrochozoa</taxon>
        <taxon>Platyhelminthes</taxon>
        <taxon>Monogenea</taxon>
        <taxon>Polyopisthocotylea</taxon>
        <taxon>Polystomatidea</taxon>
        <taxon>Polystomatidae</taxon>
        <taxon>Protopolystoma</taxon>
    </lineage>
</organism>
<keyword evidence="3" id="KW-1185">Reference proteome</keyword>
<feature type="region of interest" description="Disordered" evidence="1">
    <location>
        <begin position="17"/>
        <end position="56"/>
    </location>
</feature>
<gene>
    <name evidence="2" type="ORF">PXEA_LOCUS7466</name>
</gene>